<keyword evidence="2" id="KW-0732">Signal</keyword>
<dbReference type="EMBL" id="JAGTJJ010000006">
    <property type="protein sequence ID" value="MDC3982106.1"/>
    <property type="molecule type" value="Genomic_DNA"/>
</dbReference>
<dbReference type="InterPro" id="IPR027268">
    <property type="entry name" value="Peptidase_M4/M1_CTD_sf"/>
</dbReference>
<feature type="compositionally biased region" description="Low complexity" evidence="1">
    <location>
        <begin position="39"/>
        <end position="52"/>
    </location>
</feature>
<feature type="signal peptide" evidence="2">
    <location>
        <begin position="1"/>
        <end position="24"/>
    </location>
</feature>
<dbReference type="AlphaFoldDB" id="A0A9X3X612"/>
<feature type="compositionally biased region" description="Basic and acidic residues" evidence="1">
    <location>
        <begin position="585"/>
        <end position="596"/>
    </location>
</feature>
<dbReference type="EMBL" id="JAGTJJ010000001">
    <property type="protein sequence ID" value="MDC3978935.1"/>
    <property type="molecule type" value="Genomic_DNA"/>
</dbReference>
<dbReference type="Proteomes" id="UP001151081">
    <property type="component" value="Unassembled WGS sequence"/>
</dbReference>
<dbReference type="RefSeq" id="WP_272418667.1">
    <property type="nucleotide sequence ID" value="NZ_JAGTJJ010000001.1"/>
</dbReference>
<name>A0A9X3X612_9BACT</name>
<accession>A0A9X3X612</accession>
<dbReference type="SUPFAM" id="SSF50156">
    <property type="entry name" value="PDZ domain-like"/>
    <property type="match status" value="1"/>
</dbReference>
<evidence type="ECO:0000256" key="1">
    <source>
        <dbReference type="SAM" id="MobiDB-lite"/>
    </source>
</evidence>
<evidence type="ECO:0000256" key="2">
    <source>
        <dbReference type="SAM" id="SignalP"/>
    </source>
</evidence>
<feature type="chain" id="PRO_5044703903" description="PDZ domain-containing protein" evidence="2">
    <location>
        <begin position="25"/>
        <end position="596"/>
    </location>
</feature>
<organism evidence="4 5">
    <name type="scientific">Polyangium jinanense</name>
    <dbReference type="NCBI Taxonomy" id="2829994"/>
    <lineage>
        <taxon>Bacteria</taxon>
        <taxon>Pseudomonadati</taxon>
        <taxon>Myxococcota</taxon>
        <taxon>Polyangia</taxon>
        <taxon>Polyangiales</taxon>
        <taxon>Polyangiaceae</taxon>
        <taxon>Polyangium</taxon>
    </lineage>
</organism>
<gene>
    <name evidence="3" type="ORF">KEG57_00400</name>
    <name evidence="4" type="ORF">KEG57_16430</name>
</gene>
<comment type="caution">
    <text evidence="4">The sequence shown here is derived from an EMBL/GenBank/DDBJ whole genome shotgun (WGS) entry which is preliminary data.</text>
</comment>
<dbReference type="InterPro" id="IPR036034">
    <property type="entry name" value="PDZ_sf"/>
</dbReference>
<evidence type="ECO:0000313" key="4">
    <source>
        <dbReference type="EMBL" id="MDC3982106.1"/>
    </source>
</evidence>
<keyword evidence="5" id="KW-1185">Reference proteome</keyword>
<evidence type="ECO:0000313" key="3">
    <source>
        <dbReference type="EMBL" id="MDC3978935.1"/>
    </source>
</evidence>
<feature type="region of interest" description="Disordered" evidence="1">
    <location>
        <begin position="565"/>
        <end position="596"/>
    </location>
</feature>
<reference evidence="4 5" key="1">
    <citation type="submission" date="2021-04" db="EMBL/GenBank/DDBJ databases">
        <title>Genome analysis of Polyangium sp.</title>
        <authorList>
            <person name="Li Y."/>
            <person name="Wang J."/>
        </authorList>
    </citation>
    <scope>NUCLEOTIDE SEQUENCE [LARGE SCALE GENOMIC DNA]</scope>
    <source>
        <strain evidence="4 5">SDU14</strain>
    </source>
</reference>
<feature type="region of interest" description="Disordered" evidence="1">
    <location>
        <begin position="19"/>
        <end position="61"/>
    </location>
</feature>
<evidence type="ECO:0000313" key="5">
    <source>
        <dbReference type="Proteomes" id="UP001151081"/>
    </source>
</evidence>
<dbReference type="PROSITE" id="PS51257">
    <property type="entry name" value="PROKAR_LIPOPROTEIN"/>
    <property type="match status" value="1"/>
</dbReference>
<evidence type="ECO:0008006" key="6">
    <source>
        <dbReference type="Google" id="ProtNLM"/>
    </source>
</evidence>
<proteinExistence type="predicted"/>
<protein>
    <recommendedName>
        <fullName evidence="6">PDZ domain-containing protein</fullName>
    </recommendedName>
</protein>
<dbReference type="Gene3D" id="1.10.390.10">
    <property type="entry name" value="Neutral Protease Domain 2"/>
    <property type="match status" value="1"/>
</dbReference>
<sequence length="596" mass="63569">MRSRSFVLALALAAAACTTPPPNAPSRCPEPTNERVKTSGAKPVPASPAASPTREGPGLDVTIRPVPAAAAIDVTLAFRGAGAFPGRTFSIRTPDPKAFRMKEARDARGTIDARPAPHPDHVAIELARAPEGELRLVYTVESRVTPGKLPFLLSDPDRLEVTGDALLLPDAARDLRLAVKLEIDLSPYGTLESGASVSGAATSFGIGASREVNTTADELRGAVMVTGRMGTAVFDTLEGHDEAAWFGYTAFDPRPVSADTAAFRTAAGELFGERSPIPQTFLIVPEPGPVGRFVAARRTRSVLLHVAVGEPWSGPLRIATSVEMLRAWVGERLWIGPEDPARQAEGAWFAEGVVRHLARDMLFRFGLVTPLEVADEVNGLESVIATSPRSKEGNAALAKSFREPGVVPLLVARGALYALHVDAAIRAKSGGQKSLQEVLRALYAKAKERRGPLPVSAWTSALTAEISPAEVEVFAEAIERGGKLDLPDNALGPCFRRETRRYERYDLGFDEAATRAKIPPVLVGVRPDGPAAKAGLREGDELVEGLTSAGRSDVPVTIVVQRGDDRINAKYRPAGPSASGRGWSRRKDVPDEKCTK</sequence>